<sequence>MNTIPNERTGRSQHRQEISSQQYNDFQEDHGRRYRQRATKVRGTRLGTECSARRARKKGSKTRRSEAPVLKLETNSISPAPYIQRKQTNSPPFDLTVPSRFIQESPPDSDNHPVPCQSYTRTRPRKRSRTRTLQSQTPSQDSNSDVSYPEKSHIPPRKSIVSKTRPLREFVSENDIKREDRRFHSSERLDSAKFTSPGHFISDINAPPSSSSARLIEPMPLPLNIYQNISAISFEETHGTSIDVNNAIHDREEFETSRRTMGGAKSIEPKIELKHPGTLVDFGRNSSQSRISTTPRSSGDTDIAQDPVPVGLLMNSIIRQSTPILNLSPNSLTTNLNSRERSPQWSDDISLNTSIGASDPDIASDSPIRLDSGAISPTLLRNNIPHVFMVSSSHMNTRISDRSRADSQSSPTNVNTTYTSEEVINYHSPSSSSSESVASKPYYRPLGSPVASDTSSVISMAGYLLGAGILGRESRDRFELNDLDSVYRPVASSIESFEAGKIGTHFVPNSMSSSSTLGYDVICASPSLDDTTVRDDNQIASSRLPGNIGSKAVSLSRTPMLVGLRDTNTVGISYGPPQNSPGSASNGNSQGRRENHVSTSEVTIHYHPGKSSASTVSRGPHVSNSRGKPFIPPVTITQNPKNIAAPRIANPLPERIDTRGIRRRGVKTEESQRMRGAGHEFQGMQRAEQVHMANFSMGKSKYRATVESVVDSEDETNDPNLQKIRGDVREEEMWRVHM</sequence>
<feature type="region of interest" description="Disordered" evidence="1">
    <location>
        <begin position="254"/>
        <end position="304"/>
    </location>
</feature>
<organism evidence="2 3">
    <name type="scientific">Morchella conica CCBAS932</name>
    <dbReference type="NCBI Taxonomy" id="1392247"/>
    <lineage>
        <taxon>Eukaryota</taxon>
        <taxon>Fungi</taxon>
        <taxon>Dikarya</taxon>
        <taxon>Ascomycota</taxon>
        <taxon>Pezizomycotina</taxon>
        <taxon>Pezizomycetes</taxon>
        <taxon>Pezizales</taxon>
        <taxon>Morchellaceae</taxon>
        <taxon>Morchella</taxon>
    </lineage>
</organism>
<keyword evidence="3" id="KW-1185">Reference proteome</keyword>
<evidence type="ECO:0000256" key="1">
    <source>
        <dbReference type="SAM" id="MobiDB-lite"/>
    </source>
</evidence>
<feature type="region of interest" description="Disordered" evidence="1">
    <location>
        <begin position="398"/>
        <end position="439"/>
    </location>
</feature>
<feature type="compositionally biased region" description="Polar residues" evidence="1">
    <location>
        <begin position="406"/>
        <end position="422"/>
    </location>
</feature>
<feature type="compositionally biased region" description="Low complexity" evidence="1">
    <location>
        <begin position="326"/>
        <end position="337"/>
    </location>
</feature>
<feature type="compositionally biased region" description="Basic residues" evidence="1">
    <location>
        <begin position="32"/>
        <end position="43"/>
    </location>
</feature>
<protein>
    <submittedName>
        <fullName evidence="2">Uncharacterized protein</fullName>
    </submittedName>
</protein>
<reference evidence="2 3" key="1">
    <citation type="journal article" date="2018" name="Nat. Ecol. Evol.">
        <title>Pezizomycetes genomes reveal the molecular basis of ectomycorrhizal truffle lifestyle.</title>
        <authorList>
            <person name="Murat C."/>
            <person name="Payen T."/>
            <person name="Noel B."/>
            <person name="Kuo A."/>
            <person name="Morin E."/>
            <person name="Chen J."/>
            <person name="Kohler A."/>
            <person name="Krizsan K."/>
            <person name="Balestrini R."/>
            <person name="Da Silva C."/>
            <person name="Montanini B."/>
            <person name="Hainaut M."/>
            <person name="Levati E."/>
            <person name="Barry K.W."/>
            <person name="Belfiori B."/>
            <person name="Cichocki N."/>
            <person name="Clum A."/>
            <person name="Dockter R.B."/>
            <person name="Fauchery L."/>
            <person name="Guy J."/>
            <person name="Iotti M."/>
            <person name="Le Tacon F."/>
            <person name="Lindquist E.A."/>
            <person name="Lipzen A."/>
            <person name="Malagnac F."/>
            <person name="Mello A."/>
            <person name="Molinier V."/>
            <person name="Miyauchi S."/>
            <person name="Poulain J."/>
            <person name="Riccioni C."/>
            <person name="Rubini A."/>
            <person name="Sitrit Y."/>
            <person name="Splivallo R."/>
            <person name="Traeger S."/>
            <person name="Wang M."/>
            <person name="Zifcakova L."/>
            <person name="Wipf D."/>
            <person name="Zambonelli A."/>
            <person name="Paolocci F."/>
            <person name="Nowrousian M."/>
            <person name="Ottonello S."/>
            <person name="Baldrian P."/>
            <person name="Spatafora J.W."/>
            <person name="Henrissat B."/>
            <person name="Nagy L.G."/>
            <person name="Aury J.M."/>
            <person name="Wincker P."/>
            <person name="Grigoriev I.V."/>
            <person name="Bonfante P."/>
            <person name="Martin F.M."/>
        </authorList>
    </citation>
    <scope>NUCLEOTIDE SEQUENCE [LARGE SCALE GENOMIC DNA]</scope>
    <source>
        <strain evidence="2 3">CCBAS932</strain>
    </source>
</reference>
<feature type="compositionally biased region" description="Polar residues" evidence="1">
    <location>
        <begin position="284"/>
        <end position="300"/>
    </location>
</feature>
<gene>
    <name evidence="2" type="ORF">P167DRAFT_574080</name>
</gene>
<feature type="region of interest" description="Disordered" evidence="1">
    <location>
        <begin position="326"/>
        <end position="369"/>
    </location>
</feature>
<feature type="compositionally biased region" description="Polar residues" evidence="1">
    <location>
        <begin position="571"/>
        <end position="590"/>
    </location>
</feature>
<dbReference type="AlphaFoldDB" id="A0A3N4KQ37"/>
<feature type="compositionally biased region" description="Polar residues" evidence="1">
    <location>
        <begin position="611"/>
        <end position="626"/>
    </location>
</feature>
<evidence type="ECO:0000313" key="3">
    <source>
        <dbReference type="Proteomes" id="UP000277580"/>
    </source>
</evidence>
<dbReference type="OrthoDB" id="10359030at2759"/>
<feature type="compositionally biased region" description="Low complexity" evidence="1">
    <location>
        <begin position="428"/>
        <end position="439"/>
    </location>
</feature>
<feature type="region of interest" description="Disordered" evidence="1">
    <location>
        <begin position="1"/>
        <end position="166"/>
    </location>
</feature>
<feature type="compositionally biased region" description="Polar residues" evidence="1">
    <location>
        <begin position="343"/>
        <end position="356"/>
    </location>
</feature>
<dbReference type="Proteomes" id="UP000277580">
    <property type="component" value="Unassembled WGS sequence"/>
</dbReference>
<feature type="compositionally biased region" description="Basic residues" evidence="1">
    <location>
        <begin position="53"/>
        <end position="62"/>
    </location>
</feature>
<evidence type="ECO:0000313" key="2">
    <source>
        <dbReference type="EMBL" id="RPB12713.1"/>
    </source>
</evidence>
<dbReference type="InParanoid" id="A0A3N4KQ37"/>
<proteinExistence type="predicted"/>
<dbReference type="EMBL" id="ML119127">
    <property type="protein sequence ID" value="RPB12713.1"/>
    <property type="molecule type" value="Genomic_DNA"/>
</dbReference>
<feature type="compositionally biased region" description="Polar residues" evidence="1">
    <location>
        <begin position="133"/>
        <end position="146"/>
    </location>
</feature>
<accession>A0A3N4KQ37</accession>
<feature type="region of interest" description="Disordered" evidence="1">
    <location>
        <begin position="571"/>
        <end position="637"/>
    </location>
</feature>
<name>A0A3N4KQ37_9PEZI</name>
<feature type="compositionally biased region" description="Basic and acidic residues" evidence="1">
    <location>
        <begin position="8"/>
        <end position="17"/>
    </location>
</feature>